<keyword evidence="2" id="KW-1185">Reference proteome</keyword>
<accession>A0ABT7NG63</accession>
<proteinExistence type="predicted"/>
<dbReference type="Proteomes" id="UP001174908">
    <property type="component" value="Unassembled WGS sequence"/>
</dbReference>
<protein>
    <submittedName>
        <fullName evidence="1">Uncharacterized protein</fullName>
    </submittedName>
</protein>
<comment type="caution">
    <text evidence="1">The sequence shown here is derived from an EMBL/GenBank/DDBJ whole genome shotgun (WGS) entry which is preliminary data.</text>
</comment>
<evidence type="ECO:0000313" key="1">
    <source>
        <dbReference type="EMBL" id="MDM0046944.1"/>
    </source>
</evidence>
<organism evidence="1 2">
    <name type="scientific">Variovorax dokdonensis</name>
    <dbReference type="NCBI Taxonomy" id="344883"/>
    <lineage>
        <taxon>Bacteria</taxon>
        <taxon>Pseudomonadati</taxon>
        <taxon>Pseudomonadota</taxon>
        <taxon>Betaproteobacteria</taxon>
        <taxon>Burkholderiales</taxon>
        <taxon>Comamonadaceae</taxon>
        <taxon>Variovorax</taxon>
    </lineage>
</organism>
<dbReference type="EMBL" id="JASZYV010000005">
    <property type="protein sequence ID" value="MDM0046944.1"/>
    <property type="molecule type" value="Genomic_DNA"/>
</dbReference>
<reference evidence="1" key="1">
    <citation type="submission" date="2023-06" db="EMBL/GenBank/DDBJ databases">
        <authorList>
            <person name="Jiang Y."/>
            <person name="Liu Q."/>
        </authorList>
    </citation>
    <scope>NUCLEOTIDE SEQUENCE</scope>
    <source>
        <strain evidence="1">CGMCC 1.12089</strain>
    </source>
</reference>
<gene>
    <name evidence="1" type="ORF">QTH91_20805</name>
</gene>
<evidence type="ECO:0000313" key="2">
    <source>
        <dbReference type="Proteomes" id="UP001174908"/>
    </source>
</evidence>
<name>A0ABT7NG63_9BURK</name>
<sequence length="187" mass="20857">MPEPMRRSSHRYRTWPATLAIAALLLVYVGGLRWWDARVPGARNLSPGETVAVGHVRFVPASGWQMDVARSRPGQSIVLFKGGATFAVRSSRWLGDQTGPLSRQQRLMERVERVRMDGDVMDFHNAWGLRGVSFAYYGANATGRFWQAVDTGRKSVVQVDFYGPHEGQADAMAQAREMVDSMDLEAS</sequence>
<dbReference type="RefSeq" id="WP_286662059.1">
    <property type="nucleotide sequence ID" value="NZ_JASZYV010000005.1"/>
</dbReference>